<sequence>MAAAEELPELVVLRILKLLPFRDRLRAARLGSGRHLWGFADLLPALPPF</sequence>
<proteinExistence type="predicted"/>
<evidence type="ECO:0000313" key="2">
    <source>
        <dbReference type="Proteomes" id="UP000694412"/>
    </source>
</evidence>
<dbReference type="Ensembl" id="ENSCJPT00005005079.1">
    <property type="protein sequence ID" value="ENSCJPP00005002749.1"/>
    <property type="gene ID" value="ENSCJPG00005003043.1"/>
</dbReference>
<reference evidence="1" key="1">
    <citation type="submission" date="2025-08" db="UniProtKB">
        <authorList>
            <consortium name="Ensembl"/>
        </authorList>
    </citation>
    <scope>IDENTIFICATION</scope>
</reference>
<dbReference type="GeneTree" id="ENSGT01040000244629"/>
<keyword evidence="2" id="KW-1185">Reference proteome</keyword>
<name>A0A8C2Y5V7_COTJA</name>
<evidence type="ECO:0000313" key="1">
    <source>
        <dbReference type="Ensembl" id="ENSCJPP00005002749.1"/>
    </source>
</evidence>
<reference evidence="1" key="2">
    <citation type="submission" date="2025-09" db="UniProtKB">
        <authorList>
            <consortium name="Ensembl"/>
        </authorList>
    </citation>
    <scope>IDENTIFICATION</scope>
</reference>
<organism evidence="1 2">
    <name type="scientific">Coturnix japonica</name>
    <name type="common">Japanese quail</name>
    <name type="synonym">Coturnix coturnix japonica</name>
    <dbReference type="NCBI Taxonomy" id="93934"/>
    <lineage>
        <taxon>Eukaryota</taxon>
        <taxon>Metazoa</taxon>
        <taxon>Chordata</taxon>
        <taxon>Craniata</taxon>
        <taxon>Vertebrata</taxon>
        <taxon>Euteleostomi</taxon>
        <taxon>Archelosauria</taxon>
        <taxon>Archosauria</taxon>
        <taxon>Dinosauria</taxon>
        <taxon>Saurischia</taxon>
        <taxon>Theropoda</taxon>
        <taxon>Coelurosauria</taxon>
        <taxon>Aves</taxon>
        <taxon>Neognathae</taxon>
        <taxon>Galloanserae</taxon>
        <taxon>Galliformes</taxon>
        <taxon>Phasianidae</taxon>
        <taxon>Perdicinae</taxon>
        <taxon>Coturnix</taxon>
    </lineage>
</organism>
<dbReference type="AlphaFoldDB" id="A0A8C2Y5V7"/>
<accession>A0A8C2Y5V7</accession>
<dbReference type="Proteomes" id="UP000694412">
    <property type="component" value="Unassembled WGS sequence"/>
</dbReference>
<protein>
    <submittedName>
        <fullName evidence="1">Uncharacterized protein</fullName>
    </submittedName>
</protein>